<dbReference type="GO" id="GO:0042626">
    <property type="term" value="F:ATPase-coupled transmembrane transporter activity"/>
    <property type="evidence" value="ECO:0007669"/>
    <property type="project" value="TreeGrafter"/>
</dbReference>
<evidence type="ECO:0000256" key="2">
    <source>
        <dbReference type="ARBA" id="ARBA00005417"/>
    </source>
</evidence>
<evidence type="ECO:0000256" key="9">
    <source>
        <dbReference type="ARBA" id="ARBA00025157"/>
    </source>
</evidence>
<comment type="function">
    <text evidence="10">Part of an ABC transporter complex. Responsible for energy coupling to the transport system.</text>
</comment>
<evidence type="ECO:0000256" key="6">
    <source>
        <dbReference type="ARBA" id="ARBA00022840"/>
    </source>
</evidence>
<keyword evidence="8 10" id="KW-0472">Membrane</keyword>
<dbReference type="InterPro" id="IPR003439">
    <property type="entry name" value="ABC_transporter-like_ATP-bd"/>
</dbReference>
<dbReference type="GO" id="GO:0016887">
    <property type="term" value="F:ATP hydrolysis activity"/>
    <property type="evidence" value="ECO:0007669"/>
    <property type="project" value="InterPro"/>
</dbReference>
<dbReference type="CDD" id="cd03225">
    <property type="entry name" value="ABC_cobalt_CbiO_domain1"/>
    <property type="match status" value="1"/>
</dbReference>
<dbReference type="GO" id="GO:0005524">
    <property type="term" value="F:ATP binding"/>
    <property type="evidence" value="ECO:0007669"/>
    <property type="project" value="UniProtKB-UniRule"/>
</dbReference>
<dbReference type="PROSITE" id="PS00211">
    <property type="entry name" value="ABC_TRANSPORTER_1"/>
    <property type="match status" value="1"/>
</dbReference>
<comment type="function">
    <text evidence="9">Probably part of an ABC transporter complex. Responsible for energy coupling to the transport system.</text>
</comment>
<sequence>MSHRQLSAHGLSVRFGERTVLADAELSVPRGGRLALLGANGSGKTTLLRTLSGAVRPSAGRVQVDGVDLDYGRAGLRAHRQVVQLVAQNPDDQLFAADVFRDVSFGPLNLGLTEVEVRARVDRALAVLSIEDLAERPIHELSFGQRKRVAIAGALAMEPCVLLLDEPTAGLDPQGVDEMVAALDALLAADTTVVIATHEVDFALWWADSVAVLRDGRLSCGSGPELLGDPEVVASARLRRPIVLQVAAALGLAPSGITEVSSLVAALSPHLVRKL</sequence>
<keyword evidence="7" id="KW-1278">Translocase</keyword>
<keyword evidence="3 10" id="KW-0813">Transport</keyword>
<keyword evidence="13" id="KW-1185">Reference proteome</keyword>
<dbReference type="PANTHER" id="PTHR43553:SF24">
    <property type="entry name" value="ENERGY-COUPLING FACTOR TRANSPORTER ATP-BINDING PROTEIN ECFA1"/>
    <property type="match status" value="1"/>
</dbReference>
<keyword evidence="5 10" id="KW-0547">Nucleotide-binding</keyword>
<evidence type="ECO:0000256" key="8">
    <source>
        <dbReference type="ARBA" id="ARBA00023136"/>
    </source>
</evidence>
<evidence type="ECO:0000256" key="3">
    <source>
        <dbReference type="ARBA" id="ARBA00022448"/>
    </source>
</evidence>
<comment type="similarity">
    <text evidence="2 10">Belongs to the ABC transporter superfamily.</text>
</comment>
<dbReference type="RefSeq" id="WP_098461280.1">
    <property type="nucleotide sequence ID" value="NZ_PDJC01000001.1"/>
</dbReference>
<dbReference type="FunFam" id="3.40.50.300:FF:000224">
    <property type="entry name" value="Energy-coupling factor transporter ATP-binding protein EcfA"/>
    <property type="match status" value="1"/>
</dbReference>
<dbReference type="Pfam" id="PF00005">
    <property type="entry name" value="ABC_tran"/>
    <property type="match status" value="1"/>
</dbReference>
<feature type="domain" description="ABC transporter" evidence="11">
    <location>
        <begin position="6"/>
        <end position="240"/>
    </location>
</feature>
<proteinExistence type="inferred from homology"/>
<protein>
    <recommendedName>
        <fullName evidence="10">ABC transporter ATP-binding protein</fullName>
    </recommendedName>
</protein>
<evidence type="ECO:0000313" key="12">
    <source>
        <dbReference type="EMBL" id="PFG17886.1"/>
    </source>
</evidence>
<evidence type="ECO:0000259" key="11">
    <source>
        <dbReference type="PROSITE" id="PS50893"/>
    </source>
</evidence>
<dbReference type="InterPro" id="IPR015856">
    <property type="entry name" value="ABC_transpr_CbiO/EcfA_su"/>
</dbReference>
<comment type="subcellular location">
    <subcellularLocation>
        <location evidence="1 10">Cell membrane</location>
        <topology evidence="1 10">Peripheral membrane protein</topology>
    </subcellularLocation>
</comment>
<evidence type="ECO:0000256" key="1">
    <source>
        <dbReference type="ARBA" id="ARBA00004202"/>
    </source>
</evidence>
<dbReference type="NCBIfam" id="TIGR01166">
    <property type="entry name" value="cbiO"/>
    <property type="match status" value="1"/>
</dbReference>
<dbReference type="GO" id="GO:0006824">
    <property type="term" value="P:cobalt ion transport"/>
    <property type="evidence" value="ECO:0007669"/>
    <property type="project" value="InterPro"/>
</dbReference>
<dbReference type="PANTHER" id="PTHR43553">
    <property type="entry name" value="HEAVY METAL TRANSPORTER"/>
    <property type="match status" value="1"/>
</dbReference>
<name>A0A2A9CUR5_9ACTN</name>
<comment type="caution">
    <text evidence="12">The sequence shown here is derived from an EMBL/GenBank/DDBJ whole genome shotgun (WGS) entry which is preliminary data.</text>
</comment>
<dbReference type="Gene3D" id="3.40.50.300">
    <property type="entry name" value="P-loop containing nucleotide triphosphate hydrolases"/>
    <property type="match status" value="1"/>
</dbReference>
<keyword evidence="6 10" id="KW-0067">ATP-binding</keyword>
<dbReference type="InterPro" id="IPR027417">
    <property type="entry name" value="P-loop_NTPase"/>
</dbReference>
<evidence type="ECO:0000256" key="5">
    <source>
        <dbReference type="ARBA" id="ARBA00022741"/>
    </source>
</evidence>
<evidence type="ECO:0000256" key="10">
    <source>
        <dbReference type="RuleBase" id="RU364103"/>
    </source>
</evidence>
<dbReference type="SUPFAM" id="SSF52540">
    <property type="entry name" value="P-loop containing nucleoside triphosphate hydrolases"/>
    <property type="match status" value="1"/>
</dbReference>
<keyword evidence="4 10" id="KW-1003">Cell membrane</keyword>
<dbReference type="InterPro" id="IPR050095">
    <property type="entry name" value="ECF_ABC_transporter_ATP-bd"/>
</dbReference>
<reference evidence="12 13" key="1">
    <citation type="submission" date="2017-10" db="EMBL/GenBank/DDBJ databases">
        <title>Sequencing the genomes of 1000 actinobacteria strains.</title>
        <authorList>
            <person name="Klenk H.-P."/>
        </authorList>
    </citation>
    <scope>NUCLEOTIDE SEQUENCE [LARGE SCALE GENOMIC DNA]</scope>
    <source>
        <strain evidence="12 13">DSM 15597</strain>
    </source>
</reference>
<dbReference type="OrthoDB" id="9806471at2"/>
<evidence type="ECO:0000256" key="4">
    <source>
        <dbReference type="ARBA" id="ARBA00022475"/>
    </source>
</evidence>
<dbReference type="InterPro" id="IPR017871">
    <property type="entry name" value="ABC_transporter-like_CS"/>
</dbReference>
<dbReference type="InterPro" id="IPR005876">
    <property type="entry name" value="Co_trans_ATP-bd"/>
</dbReference>
<gene>
    <name evidence="12" type="ORF">ATK74_2463</name>
</gene>
<dbReference type="SMART" id="SM00382">
    <property type="entry name" value="AAA"/>
    <property type="match status" value="1"/>
</dbReference>
<dbReference type="AlphaFoldDB" id="A0A2A9CUR5"/>
<dbReference type="Proteomes" id="UP000226079">
    <property type="component" value="Unassembled WGS sequence"/>
</dbReference>
<dbReference type="PROSITE" id="PS50893">
    <property type="entry name" value="ABC_TRANSPORTER_2"/>
    <property type="match status" value="1"/>
</dbReference>
<evidence type="ECO:0000313" key="13">
    <source>
        <dbReference type="Proteomes" id="UP000226079"/>
    </source>
</evidence>
<dbReference type="GO" id="GO:0043190">
    <property type="term" value="C:ATP-binding cassette (ABC) transporter complex"/>
    <property type="evidence" value="ECO:0007669"/>
    <property type="project" value="TreeGrafter"/>
</dbReference>
<evidence type="ECO:0000256" key="7">
    <source>
        <dbReference type="ARBA" id="ARBA00022967"/>
    </source>
</evidence>
<accession>A0A2A9CUR5</accession>
<organism evidence="12 13">
    <name type="scientific">Propionicimonas paludicola</name>
    <dbReference type="NCBI Taxonomy" id="185243"/>
    <lineage>
        <taxon>Bacteria</taxon>
        <taxon>Bacillati</taxon>
        <taxon>Actinomycetota</taxon>
        <taxon>Actinomycetes</taxon>
        <taxon>Propionibacteriales</taxon>
        <taxon>Nocardioidaceae</taxon>
        <taxon>Propionicimonas</taxon>
    </lineage>
</organism>
<dbReference type="InterPro" id="IPR003593">
    <property type="entry name" value="AAA+_ATPase"/>
</dbReference>
<dbReference type="EMBL" id="PDJC01000001">
    <property type="protein sequence ID" value="PFG17886.1"/>
    <property type="molecule type" value="Genomic_DNA"/>
</dbReference>